<dbReference type="EMBL" id="PDKB01000003">
    <property type="protein sequence ID" value="RBQ29799.1"/>
    <property type="molecule type" value="Genomic_DNA"/>
</dbReference>
<dbReference type="RefSeq" id="WP_113893014.1">
    <property type="nucleotide sequence ID" value="NZ_JANJGA010000004.1"/>
</dbReference>
<evidence type="ECO:0000313" key="1">
    <source>
        <dbReference type="EMBL" id="RBQ29799.1"/>
    </source>
</evidence>
<evidence type="ECO:0000313" key="2">
    <source>
        <dbReference type="Proteomes" id="UP000252669"/>
    </source>
</evidence>
<dbReference type="AlphaFoldDB" id="A0A366MWE5"/>
<name>A0A366MWE5_9BACT</name>
<dbReference type="OrthoDB" id="5348545at2"/>
<evidence type="ECO:0008006" key="3">
    <source>
        <dbReference type="Google" id="ProtNLM"/>
    </source>
</evidence>
<dbReference type="Proteomes" id="UP000252669">
    <property type="component" value="Unassembled WGS sequence"/>
</dbReference>
<proteinExistence type="predicted"/>
<reference evidence="1 2" key="1">
    <citation type="submission" date="2017-10" db="EMBL/GenBank/DDBJ databases">
        <title>Genomics of the genus Arcobacter.</title>
        <authorList>
            <person name="Perez-Cataluna A."/>
            <person name="Figueras M.J."/>
        </authorList>
    </citation>
    <scope>NUCLEOTIDE SEQUENCE [LARGE SCALE GENOMIC DNA]</scope>
    <source>
        <strain evidence="1 2">CECT 9230</strain>
    </source>
</reference>
<comment type="caution">
    <text evidence="1">The sequence shown here is derived from an EMBL/GenBank/DDBJ whole genome shotgun (WGS) entry which is preliminary data.</text>
</comment>
<accession>A0A366MWE5</accession>
<protein>
    <recommendedName>
        <fullName evidence="3">DNA-binding protein</fullName>
    </recommendedName>
</protein>
<gene>
    <name evidence="1" type="ORF">CRU91_02385</name>
</gene>
<sequence length="62" mass="7378">MEDKLIQKKEILHYIGIGESKLDEIIKKGNFIKPILINGFAYPLYSTSEIKDWIERQKQKRK</sequence>
<keyword evidence="2" id="KW-1185">Reference proteome</keyword>
<organism evidence="1 2">
    <name type="scientific">Aliarcobacter vitoriensis</name>
    <dbReference type="NCBI Taxonomy" id="2011099"/>
    <lineage>
        <taxon>Bacteria</taxon>
        <taxon>Pseudomonadati</taxon>
        <taxon>Campylobacterota</taxon>
        <taxon>Epsilonproteobacteria</taxon>
        <taxon>Campylobacterales</taxon>
        <taxon>Arcobacteraceae</taxon>
        <taxon>Aliarcobacter</taxon>
    </lineage>
</organism>